<name>A0ABD0V6C4_DENTH</name>
<feature type="region of interest" description="Disordered" evidence="1">
    <location>
        <begin position="58"/>
        <end position="201"/>
    </location>
</feature>
<keyword evidence="3" id="KW-1185">Reference proteome</keyword>
<organism evidence="2 3">
    <name type="scientific">Dendrobium thyrsiflorum</name>
    <name type="common">Pinecone-like raceme dendrobium</name>
    <name type="synonym">Orchid</name>
    <dbReference type="NCBI Taxonomy" id="117978"/>
    <lineage>
        <taxon>Eukaryota</taxon>
        <taxon>Viridiplantae</taxon>
        <taxon>Streptophyta</taxon>
        <taxon>Embryophyta</taxon>
        <taxon>Tracheophyta</taxon>
        <taxon>Spermatophyta</taxon>
        <taxon>Magnoliopsida</taxon>
        <taxon>Liliopsida</taxon>
        <taxon>Asparagales</taxon>
        <taxon>Orchidaceae</taxon>
        <taxon>Epidendroideae</taxon>
        <taxon>Malaxideae</taxon>
        <taxon>Dendrobiinae</taxon>
        <taxon>Dendrobium</taxon>
    </lineage>
</organism>
<evidence type="ECO:0000256" key="1">
    <source>
        <dbReference type="SAM" id="MobiDB-lite"/>
    </source>
</evidence>
<proteinExistence type="predicted"/>
<comment type="caution">
    <text evidence="2">The sequence shown here is derived from an EMBL/GenBank/DDBJ whole genome shotgun (WGS) entry which is preliminary data.</text>
</comment>
<accession>A0ABD0V6C4</accession>
<feature type="compositionally biased region" description="Basic residues" evidence="1">
    <location>
        <begin position="119"/>
        <end position="129"/>
    </location>
</feature>
<dbReference type="PANTHER" id="PTHR36021:SF1">
    <property type="entry name" value="COREPRESSOR"/>
    <property type="match status" value="1"/>
</dbReference>
<feature type="region of interest" description="Disordered" evidence="1">
    <location>
        <begin position="1"/>
        <end position="32"/>
    </location>
</feature>
<feature type="compositionally biased region" description="Low complexity" evidence="1">
    <location>
        <begin position="132"/>
        <end position="143"/>
    </location>
</feature>
<sequence length="201" mass="23057">MGKNQAYKAMQRSRLSDAAGPEEFEDGRVDGTFHSPEWHAARLASLNTSHTITWEEFKKKQKEDELKKGEMEADKDRMMRDYRAQLDADRARKLAAGRNHSDIKLHRKKAKRDKDLKKRNSKKRKHKKRASDSSSCSSSSESSSSDDDNKESKRSSRSKSRSKTTKKEKRHRSKSKHYCSDSEGSGGGPVRLSKFFDNMKS</sequence>
<evidence type="ECO:0000313" key="3">
    <source>
        <dbReference type="Proteomes" id="UP001552299"/>
    </source>
</evidence>
<dbReference type="AlphaFoldDB" id="A0ABD0V6C4"/>
<dbReference type="PANTHER" id="PTHR36021">
    <property type="entry name" value="COREPRESSOR"/>
    <property type="match status" value="1"/>
</dbReference>
<protein>
    <submittedName>
        <fullName evidence="2">Uncharacterized protein</fullName>
    </submittedName>
</protein>
<evidence type="ECO:0000313" key="2">
    <source>
        <dbReference type="EMBL" id="KAL0917968.1"/>
    </source>
</evidence>
<feature type="compositionally biased region" description="Basic residues" evidence="1">
    <location>
        <begin position="155"/>
        <end position="177"/>
    </location>
</feature>
<dbReference type="EMBL" id="JANQDX010000010">
    <property type="protein sequence ID" value="KAL0917968.1"/>
    <property type="molecule type" value="Genomic_DNA"/>
</dbReference>
<dbReference type="Proteomes" id="UP001552299">
    <property type="component" value="Unassembled WGS sequence"/>
</dbReference>
<reference evidence="2 3" key="1">
    <citation type="journal article" date="2024" name="Plant Biotechnol. J.">
        <title>Dendrobium thyrsiflorum genome and its molecular insights into genes involved in important horticultural traits.</title>
        <authorList>
            <person name="Chen B."/>
            <person name="Wang J.Y."/>
            <person name="Zheng P.J."/>
            <person name="Li K.L."/>
            <person name="Liang Y.M."/>
            <person name="Chen X.F."/>
            <person name="Zhang C."/>
            <person name="Zhao X."/>
            <person name="He X."/>
            <person name="Zhang G.Q."/>
            <person name="Liu Z.J."/>
            <person name="Xu Q."/>
        </authorList>
    </citation>
    <scope>NUCLEOTIDE SEQUENCE [LARGE SCALE GENOMIC DNA]</scope>
    <source>
        <strain evidence="2">GZMU011</strain>
    </source>
</reference>
<feature type="compositionally biased region" description="Basic and acidic residues" evidence="1">
    <location>
        <begin position="58"/>
        <end position="92"/>
    </location>
</feature>
<gene>
    <name evidence="2" type="ORF">M5K25_013080</name>
</gene>